<name>A0A1V4HA88_9BACL</name>
<evidence type="ECO:0000313" key="2">
    <source>
        <dbReference type="EMBL" id="OPH47637.1"/>
    </source>
</evidence>
<proteinExistence type="predicted"/>
<accession>A0A1V4HA88</accession>
<dbReference type="AlphaFoldDB" id="A0A1V4HA88"/>
<protein>
    <submittedName>
        <fullName evidence="2">Uncharacterized protein</fullName>
    </submittedName>
</protein>
<dbReference type="Proteomes" id="UP000190626">
    <property type="component" value="Unassembled WGS sequence"/>
</dbReference>
<dbReference type="EMBL" id="MBTG01000056">
    <property type="protein sequence ID" value="OPH47637.1"/>
    <property type="molecule type" value="Genomic_DNA"/>
</dbReference>
<feature type="transmembrane region" description="Helical" evidence="1">
    <location>
        <begin position="38"/>
        <end position="57"/>
    </location>
</feature>
<keyword evidence="3" id="KW-1185">Reference proteome</keyword>
<evidence type="ECO:0000313" key="3">
    <source>
        <dbReference type="Proteomes" id="UP000190626"/>
    </source>
</evidence>
<evidence type="ECO:0000256" key="1">
    <source>
        <dbReference type="SAM" id="Phobius"/>
    </source>
</evidence>
<organism evidence="2 3">
    <name type="scientific">Paenibacillus ferrarius</name>
    <dbReference type="NCBI Taxonomy" id="1469647"/>
    <lineage>
        <taxon>Bacteria</taxon>
        <taxon>Bacillati</taxon>
        <taxon>Bacillota</taxon>
        <taxon>Bacilli</taxon>
        <taxon>Bacillales</taxon>
        <taxon>Paenibacillaceae</taxon>
        <taxon>Paenibacillus</taxon>
    </lineage>
</organism>
<feature type="transmembrane region" description="Helical" evidence="1">
    <location>
        <begin position="9"/>
        <end position="26"/>
    </location>
</feature>
<keyword evidence="1" id="KW-1133">Transmembrane helix</keyword>
<gene>
    <name evidence="2" type="ORF">BC351_10635</name>
</gene>
<keyword evidence="1" id="KW-0812">Transmembrane</keyword>
<sequence>MNIDKVKVLRYVSLLFIILGIFNKISGHFGYELPEAELEFWADVVSAVATLIFGITLDSKVIQSLFKGKV</sequence>
<comment type="caution">
    <text evidence="2">The sequence shown here is derived from an EMBL/GenBank/DDBJ whole genome shotgun (WGS) entry which is preliminary data.</text>
</comment>
<reference evidence="3" key="1">
    <citation type="submission" date="2016-07" db="EMBL/GenBank/DDBJ databases">
        <authorList>
            <person name="Florea S."/>
            <person name="Webb J.S."/>
            <person name="Jaromczyk J."/>
            <person name="Schardl C.L."/>
        </authorList>
    </citation>
    <scope>NUCLEOTIDE SEQUENCE [LARGE SCALE GENOMIC DNA]</scope>
    <source>
        <strain evidence="3">CY1</strain>
    </source>
</reference>
<dbReference type="RefSeq" id="WP_079420306.1">
    <property type="nucleotide sequence ID" value="NZ_MBTG01000056.1"/>
</dbReference>
<keyword evidence="1" id="KW-0472">Membrane</keyword>
<dbReference type="STRING" id="1469647.BC351_10635"/>